<sequence length="216" mass="25399">MPFLEEPKVPDHNLVAKQSAIFIRNLRESSFLRLPAELRNKIYSYVDKAECWRATVLGHRMRPGIFARANTSQPRNLALVCHQLRAETTYLPYTFKSSLYGGMFYSDESRVKVIRLRMEQKSAWEWRHVSCKEARLRAIQSVHYNTWRALPHLRTLERLIICVEMSKIDDDAPANGIDWTPAKMVVQIDWEEMTTTTVHRLGRRPDIKVMFEYECV</sequence>
<dbReference type="Proteomes" id="UP000799423">
    <property type="component" value="Unassembled WGS sequence"/>
</dbReference>
<name>A0A6A7APQ7_9PLEO</name>
<dbReference type="AlphaFoldDB" id="A0A6A7APQ7"/>
<dbReference type="EMBL" id="MU006427">
    <property type="protein sequence ID" value="KAF2844065.1"/>
    <property type="molecule type" value="Genomic_DNA"/>
</dbReference>
<evidence type="ECO:0000313" key="2">
    <source>
        <dbReference type="Proteomes" id="UP000799423"/>
    </source>
</evidence>
<accession>A0A6A7APQ7</accession>
<protein>
    <recommendedName>
        <fullName evidence="3">F-box domain-containing protein</fullName>
    </recommendedName>
</protein>
<gene>
    <name evidence="1" type="ORF">T440DRAFT_60186</name>
</gene>
<dbReference type="OrthoDB" id="5413827at2759"/>
<reference evidence="1" key="1">
    <citation type="submission" date="2020-01" db="EMBL/GenBank/DDBJ databases">
        <authorList>
            <consortium name="DOE Joint Genome Institute"/>
            <person name="Haridas S."/>
            <person name="Albert R."/>
            <person name="Binder M."/>
            <person name="Bloem J."/>
            <person name="Labutti K."/>
            <person name="Salamov A."/>
            <person name="Andreopoulos B."/>
            <person name="Baker S.E."/>
            <person name="Barry K."/>
            <person name="Bills G."/>
            <person name="Bluhm B.H."/>
            <person name="Cannon C."/>
            <person name="Castanera R."/>
            <person name="Culley D.E."/>
            <person name="Daum C."/>
            <person name="Ezra D."/>
            <person name="Gonzalez J.B."/>
            <person name="Henrissat B."/>
            <person name="Kuo A."/>
            <person name="Liang C."/>
            <person name="Lipzen A."/>
            <person name="Lutzoni F."/>
            <person name="Magnuson J."/>
            <person name="Mondo S."/>
            <person name="Nolan M."/>
            <person name="Ohm R."/>
            <person name="Pangilinan J."/>
            <person name="Park H.-J."/>
            <person name="Ramirez L."/>
            <person name="Alfaro M."/>
            <person name="Sun H."/>
            <person name="Tritt A."/>
            <person name="Yoshinaga Y."/>
            <person name="Zwiers L.-H."/>
            <person name="Turgeon B.G."/>
            <person name="Goodwin S.B."/>
            <person name="Spatafora J.W."/>
            <person name="Crous P.W."/>
            <person name="Grigoriev I.V."/>
        </authorList>
    </citation>
    <scope>NUCLEOTIDE SEQUENCE</scope>
    <source>
        <strain evidence="1">IPT5</strain>
    </source>
</reference>
<keyword evidence="2" id="KW-1185">Reference proteome</keyword>
<evidence type="ECO:0008006" key="3">
    <source>
        <dbReference type="Google" id="ProtNLM"/>
    </source>
</evidence>
<organism evidence="1 2">
    <name type="scientific">Plenodomus tracheiphilus IPT5</name>
    <dbReference type="NCBI Taxonomy" id="1408161"/>
    <lineage>
        <taxon>Eukaryota</taxon>
        <taxon>Fungi</taxon>
        <taxon>Dikarya</taxon>
        <taxon>Ascomycota</taxon>
        <taxon>Pezizomycotina</taxon>
        <taxon>Dothideomycetes</taxon>
        <taxon>Pleosporomycetidae</taxon>
        <taxon>Pleosporales</taxon>
        <taxon>Pleosporineae</taxon>
        <taxon>Leptosphaeriaceae</taxon>
        <taxon>Plenodomus</taxon>
    </lineage>
</organism>
<evidence type="ECO:0000313" key="1">
    <source>
        <dbReference type="EMBL" id="KAF2844065.1"/>
    </source>
</evidence>
<proteinExistence type="predicted"/>